<dbReference type="GO" id="GO:0006355">
    <property type="term" value="P:regulation of DNA-templated transcription"/>
    <property type="evidence" value="ECO:0007669"/>
    <property type="project" value="InterPro"/>
</dbReference>
<comment type="subcellular location">
    <subcellularLocation>
        <location evidence="1">Cytoplasm</location>
    </subcellularLocation>
</comment>
<dbReference type="PANTHER" id="PTHR48111:SF40">
    <property type="entry name" value="PHOSPHATE REGULON TRANSCRIPTIONAL REGULATORY PROTEIN PHOB"/>
    <property type="match status" value="1"/>
</dbReference>
<comment type="caution">
    <text evidence="11">The sequence shown here is derived from an EMBL/GenBank/DDBJ whole genome shotgun (WGS) entry which is preliminary data.</text>
</comment>
<dbReference type="Gene3D" id="1.10.10.10">
    <property type="entry name" value="Winged helix-like DNA-binding domain superfamily/Winged helix DNA-binding domain"/>
    <property type="match status" value="1"/>
</dbReference>
<dbReference type="SUPFAM" id="SSF46894">
    <property type="entry name" value="C-terminal effector domain of the bipartite response regulators"/>
    <property type="match status" value="1"/>
</dbReference>
<keyword evidence="6" id="KW-0804">Transcription</keyword>
<dbReference type="GO" id="GO:0005829">
    <property type="term" value="C:cytosol"/>
    <property type="evidence" value="ECO:0007669"/>
    <property type="project" value="TreeGrafter"/>
</dbReference>
<dbReference type="SMART" id="SM00448">
    <property type="entry name" value="REC"/>
    <property type="match status" value="1"/>
</dbReference>
<evidence type="ECO:0000313" key="12">
    <source>
        <dbReference type="Proteomes" id="UP000682811"/>
    </source>
</evidence>
<evidence type="ECO:0000256" key="3">
    <source>
        <dbReference type="ARBA" id="ARBA00023012"/>
    </source>
</evidence>
<dbReference type="GO" id="GO:0032993">
    <property type="term" value="C:protein-DNA complex"/>
    <property type="evidence" value="ECO:0007669"/>
    <property type="project" value="TreeGrafter"/>
</dbReference>
<dbReference type="InterPro" id="IPR001867">
    <property type="entry name" value="OmpR/PhoB-type_DNA-bd"/>
</dbReference>
<gene>
    <name evidence="11" type="ORF">J34TS1_35930</name>
</gene>
<dbReference type="InterPro" id="IPR016032">
    <property type="entry name" value="Sig_transdc_resp-reg_C-effctor"/>
</dbReference>
<accession>A0A919YGE0</accession>
<dbReference type="EMBL" id="BORT01000016">
    <property type="protein sequence ID" value="GIO48828.1"/>
    <property type="molecule type" value="Genomic_DNA"/>
</dbReference>
<feature type="DNA-binding region" description="OmpR/PhoB-type" evidence="8">
    <location>
        <begin position="132"/>
        <end position="230"/>
    </location>
</feature>
<evidence type="ECO:0000256" key="5">
    <source>
        <dbReference type="ARBA" id="ARBA00023125"/>
    </source>
</evidence>
<evidence type="ECO:0000313" key="11">
    <source>
        <dbReference type="EMBL" id="GIO48828.1"/>
    </source>
</evidence>
<evidence type="ECO:0000259" key="9">
    <source>
        <dbReference type="PROSITE" id="PS50110"/>
    </source>
</evidence>
<dbReference type="GO" id="GO:0000156">
    <property type="term" value="F:phosphorelay response regulator activity"/>
    <property type="evidence" value="ECO:0007669"/>
    <property type="project" value="TreeGrafter"/>
</dbReference>
<protein>
    <submittedName>
        <fullName evidence="11">DNA-binding response regulator</fullName>
    </submittedName>
</protein>
<evidence type="ECO:0000256" key="1">
    <source>
        <dbReference type="ARBA" id="ARBA00004496"/>
    </source>
</evidence>
<dbReference type="Gene3D" id="3.40.50.2300">
    <property type="match status" value="1"/>
</dbReference>
<dbReference type="InterPro" id="IPR039420">
    <property type="entry name" value="WalR-like"/>
</dbReference>
<dbReference type="CDD" id="cd17574">
    <property type="entry name" value="REC_OmpR"/>
    <property type="match status" value="1"/>
</dbReference>
<dbReference type="FunFam" id="1.10.10.10:FF:000018">
    <property type="entry name" value="DNA-binding response regulator ResD"/>
    <property type="match status" value="1"/>
</dbReference>
<organism evidence="11 12">
    <name type="scientific">Paenibacillus azoreducens</name>
    <dbReference type="NCBI Taxonomy" id="116718"/>
    <lineage>
        <taxon>Bacteria</taxon>
        <taxon>Bacillati</taxon>
        <taxon>Bacillota</taxon>
        <taxon>Bacilli</taxon>
        <taxon>Bacillales</taxon>
        <taxon>Paenibacillaceae</taxon>
        <taxon>Paenibacillus</taxon>
    </lineage>
</organism>
<dbReference type="InterPro" id="IPR036388">
    <property type="entry name" value="WH-like_DNA-bd_sf"/>
</dbReference>
<dbReference type="Proteomes" id="UP000682811">
    <property type="component" value="Unassembled WGS sequence"/>
</dbReference>
<dbReference type="CDD" id="cd00383">
    <property type="entry name" value="trans_reg_C"/>
    <property type="match status" value="1"/>
</dbReference>
<proteinExistence type="predicted"/>
<dbReference type="SUPFAM" id="SSF52172">
    <property type="entry name" value="CheY-like"/>
    <property type="match status" value="1"/>
</dbReference>
<dbReference type="GO" id="GO:0000976">
    <property type="term" value="F:transcription cis-regulatory region binding"/>
    <property type="evidence" value="ECO:0007669"/>
    <property type="project" value="TreeGrafter"/>
</dbReference>
<feature type="domain" description="OmpR/PhoB-type" evidence="10">
    <location>
        <begin position="132"/>
        <end position="230"/>
    </location>
</feature>
<feature type="domain" description="Response regulatory" evidence="9">
    <location>
        <begin position="4"/>
        <end position="117"/>
    </location>
</feature>
<dbReference type="PANTHER" id="PTHR48111">
    <property type="entry name" value="REGULATOR OF RPOS"/>
    <property type="match status" value="1"/>
</dbReference>
<evidence type="ECO:0000256" key="2">
    <source>
        <dbReference type="ARBA" id="ARBA00022553"/>
    </source>
</evidence>
<dbReference type="Pfam" id="PF00072">
    <property type="entry name" value="Response_reg"/>
    <property type="match status" value="1"/>
</dbReference>
<dbReference type="InterPro" id="IPR011006">
    <property type="entry name" value="CheY-like_superfamily"/>
</dbReference>
<dbReference type="PROSITE" id="PS51755">
    <property type="entry name" value="OMPR_PHOB"/>
    <property type="match status" value="1"/>
</dbReference>
<evidence type="ECO:0000256" key="4">
    <source>
        <dbReference type="ARBA" id="ARBA00023015"/>
    </source>
</evidence>
<sequence>MAETILIADDEIEIVDLLRDFLEIDGYQVLTAYNGKEALEIVKAEEVDCILLDIMMPYMDGFTVCRELRKISDVPVLFLSAKQEDVDKIRGLNLGADDYIVKSATPGEIVARIKAVHRRVKAHHTKERHENNHIMEFGGLRIDTRAREVWKDDRLITLTFKEYDLLTFLAAHPKQVFTHDQLISKVWGDDYGDSHSVRVFVARIRDKIEDCPARPQWIHTVWGIGYKFERASRHEE</sequence>
<dbReference type="Pfam" id="PF00486">
    <property type="entry name" value="Trans_reg_C"/>
    <property type="match status" value="1"/>
</dbReference>
<evidence type="ECO:0000259" key="10">
    <source>
        <dbReference type="PROSITE" id="PS51755"/>
    </source>
</evidence>
<dbReference type="SMART" id="SM00862">
    <property type="entry name" value="Trans_reg_C"/>
    <property type="match status" value="1"/>
</dbReference>
<dbReference type="Gene3D" id="6.10.250.690">
    <property type="match status" value="1"/>
</dbReference>
<keyword evidence="2 7" id="KW-0597">Phosphoprotein</keyword>
<keyword evidence="3" id="KW-0902">Two-component regulatory system</keyword>
<name>A0A919YGE0_9BACL</name>
<keyword evidence="4" id="KW-0805">Transcription regulation</keyword>
<dbReference type="InterPro" id="IPR001789">
    <property type="entry name" value="Sig_transdc_resp-reg_receiver"/>
</dbReference>
<keyword evidence="5 8" id="KW-0238">DNA-binding</keyword>
<dbReference type="PROSITE" id="PS50110">
    <property type="entry name" value="RESPONSE_REGULATORY"/>
    <property type="match status" value="1"/>
</dbReference>
<reference evidence="11 12" key="1">
    <citation type="submission" date="2021-03" db="EMBL/GenBank/DDBJ databases">
        <title>Antimicrobial resistance genes in bacteria isolated from Japanese honey, and their potential for conferring macrolide and lincosamide resistance in the American foulbrood pathogen Paenibacillus larvae.</title>
        <authorList>
            <person name="Okamoto M."/>
            <person name="Kumagai M."/>
            <person name="Kanamori H."/>
            <person name="Takamatsu D."/>
        </authorList>
    </citation>
    <scope>NUCLEOTIDE SEQUENCE [LARGE SCALE GENOMIC DNA]</scope>
    <source>
        <strain evidence="11 12">J34TS1</strain>
    </source>
</reference>
<feature type="modified residue" description="4-aspartylphosphate" evidence="7">
    <location>
        <position position="53"/>
    </location>
</feature>
<evidence type="ECO:0000256" key="7">
    <source>
        <dbReference type="PROSITE-ProRule" id="PRU00169"/>
    </source>
</evidence>
<dbReference type="FunFam" id="3.40.50.2300:FF:000001">
    <property type="entry name" value="DNA-binding response regulator PhoB"/>
    <property type="match status" value="1"/>
</dbReference>
<dbReference type="AlphaFoldDB" id="A0A919YGE0"/>
<evidence type="ECO:0000256" key="8">
    <source>
        <dbReference type="PROSITE-ProRule" id="PRU01091"/>
    </source>
</evidence>
<evidence type="ECO:0000256" key="6">
    <source>
        <dbReference type="ARBA" id="ARBA00023163"/>
    </source>
</evidence>
<keyword evidence="12" id="KW-1185">Reference proteome</keyword>